<proteinExistence type="predicted"/>
<dbReference type="AlphaFoldDB" id="A0A939G3T6"/>
<protein>
    <recommendedName>
        <fullName evidence="3">Orn/Lys/Arg decarboxylases family 1 pyridoxal-P attachment site domain-containing protein</fullName>
    </recommendedName>
</protein>
<dbReference type="InterPro" id="IPR015421">
    <property type="entry name" value="PyrdxlP-dep_Trfase_major"/>
</dbReference>
<dbReference type="Gene3D" id="3.40.640.10">
    <property type="entry name" value="Type I PLP-dependent aspartate aminotransferase-like (Major domain)"/>
    <property type="match status" value="1"/>
</dbReference>
<sequence length="475" mass="52219">MFELIASNIDNIDLLVRTPIADALSLIAERPILSFHALPIFQGASLKKSVFAPKFDRLFGRRFYNCDATITGPAFDSLFFADGAILEGEKLAARAFSADGALFVTVGTTASNQIAVTALTRRGDKVLMDKTAHQSMHFALDAIGASVTHLTPAWKCPSSHRSIWSLDDLIGKVLRAEAEGAPFDLVILNRSSYDGIALDIPAVIEEILVAGTKTRNFIIDEAWGSADYFDPATQHRCAMSLGDLPERYPDLNVVSTQSLHKSMSCIRQASMILYRGSTHLAERLRVARFRVHSTSPSYPILASIDLARAQMTIEGRELVAAARARAADFRATIATDPSLSAYRTNDGETFRSFNSLASLDTTKVSLDVSRLKISPERLQSRLFRQSSIYVNRFTEKALLLNFHIGVGDDHTHSLLEALRSLQETSERGCKLVEDARFIVPYPPGIPIHHPGEAITPAVIDAIEQYERSGIRVFAA</sequence>
<dbReference type="PANTHER" id="PTHR43277">
    <property type="entry name" value="ARGININE DECARBOXYLASE"/>
    <property type="match status" value="1"/>
</dbReference>
<evidence type="ECO:0000256" key="1">
    <source>
        <dbReference type="ARBA" id="ARBA00001933"/>
    </source>
</evidence>
<feature type="domain" description="Orn/Lys/Arg decarboxylases family 1 pyridoxal-P attachment site" evidence="3">
    <location>
        <begin position="18"/>
        <end position="356"/>
    </location>
</feature>
<dbReference type="EMBL" id="JAFMPP010000028">
    <property type="protein sequence ID" value="MBO0664559.1"/>
    <property type="molecule type" value="Genomic_DNA"/>
</dbReference>
<organism evidence="4 5">
    <name type="scientific">Jiella flava</name>
    <dbReference type="NCBI Taxonomy" id="2816857"/>
    <lineage>
        <taxon>Bacteria</taxon>
        <taxon>Pseudomonadati</taxon>
        <taxon>Pseudomonadota</taxon>
        <taxon>Alphaproteobacteria</taxon>
        <taxon>Hyphomicrobiales</taxon>
        <taxon>Aurantimonadaceae</taxon>
        <taxon>Jiella</taxon>
    </lineage>
</organism>
<dbReference type="Gene3D" id="3.90.105.10">
    <property type="entry name" value="Molybdopterin biosynthesis moea protein, domain 2"/>
    <property type="match status" value="1"/>
</dbReference>
<dbReference type="Proteomes" id="UP000664122">
    <property type="component" value="Unassembled WGS sequence"/>
</dbReference>
<accession>A0A939G3T6</accession>
<keyword evidence="5" id="KW-1185">Reference proteome</keyword>
<dbReference type="GO" id="GO:0003824">
    <property type="term" value="F:catalytic activity"/>
    <property type="evidence" value="ECO:0007669"/>
    <property type="project" value="InterPro"/>
</dbReference>
<evidence type="ECO:0000256" key="2">
    <source>
        <dbReference type="ARBA" id="ARBA00022898"/>
    </source>
</evidence>
<dbReference type="InterPro" id="IPR015424">
    <property type="entry name" value="PyrdxlP-dep_Trfase"/>
</dbReference>
<comment type="cofactor">
    <cofactor evidence="1">
        <name>pyridoxal 5'-phosphate</name>
        <dbReference type="ChEBI" id="CHEBI:597326"/>
    </cofactor>
</comment>
<name>A0A939G3T6_9HYPH</name>
<comment type="caution">
    <text evidence="4">The sequence shown here is derived from an EMBL/GenBank/DDBJ whole genome shotgun (WGS) entry which is preliminary data.</text>
</comment>
<dbReference type="Pfam" id="PF01276">
    <property type="entry name" value="OKR_DC_1"/>
    <property type="match status" value="1"/>
</dbReference>
<evidence type="ECO:0000313" key="5">
    <source>
        <dbReference type="Proteomes" id="UP000664122"/>
    </source>
</evidence>
<dbReference type="InterPro" id="IPR052357">
    <property type="entry name" value="Orn_Lys_Arg_decarboxylase-I"/>
</dbReference>
<gene>
    <name evidence="4" type="ORF">J1C48_18475</name>
</gene>
<reference evidence="4" key="1">
    <citation type="submission" date="2021-03" db="EMBL/GenBank/DDBJ databases">
        <title>Whole genome sequence of Jiella sp. CQZ9-1.</title>
        <authorList>
            <person name="Tuo L."/>
        </authorList>
    </citation>
    <scope>NUCLEOTIDE SEQUENCE</scope>
    <source>
        <strain evidence="4">CQZ9-1</strain>
    </source>
</reference>
<dbReference type="InterPro" id="IPR000310">
    <property type="entry name" value="Orn/Lys/Arg_deCO2ase_major_dom"/>
</dbReference>
<evidence type="ECO:0000313" key="4">
    <source>
        <dbReference type="EMBL" id="MBO0664559.1"/>
    </source>
</evidence>
<keyword evidence="2" id="KW-0663">Pyridoxal phosphate</keyword>
<dbReference type="PANTHER" id="PTHR43277:SF4">
    <property type="entry name" value="ARGININE DECARBOXYLASE"/>
    <property type="match status" value="1"/>
</dbReference>
<evidence type="ECO:0000259" key="3">
    <source>
        <dbReference type="Pfam" id="PF01276"/>
    </source>
</evidence>
<dbReference type="SUPFAM" id="SSF53383">
    <property type="entry name" value="PLP-dependent transferases"/>
    <property type="match status" value="1"/>
</dbReference>
<dbReference type="RefSeq" id="WP_207259474.1">
    <property type="nucleotide sequence ID" value="NZ_JAFMPP010000028.1"/>
</dbReference>